<evidence type="ECO:0000313" key="1">
    <source>
        <dbReference type="EMBL" id="MCQ1537876.1"/>
    </source>
</evidence>
<sequence>MLDWLRENCSSFEPNRALAIRALRHLKKGDNLKLFSDDIMEMRTVEGYWYEALIYELLLETAGRTNAIKKIVKKGPDAPRRPVRIALGQNGMYYAEKGDIRVRGNGQDLAEVDLLLIDNHNQVSFAEIVTSPADLKDLEAEIHYKKKLFGYLFRQETVEFSLFSAVDISNTQVIKRLCREEENAYVGTFSCEELKASIRSLRLASLSRQAVNNPKLISALSLRTRPFDYRQFHDQALSRLLHHAGQSSPQGVALADPGVSPLVKKVIFGAMNPAAQKELVNELGMRVKSTILDYGTLTRDYSKVVFAVDLPDLSPVVYIKPKKRRMYYKMVPEKTGGFKYERQTPGRVGFYLWLESAKPAVSTETMYSLLDLCNRR</sequence>
<comment type="caution">
    <text evidence="1">The sequence shown here is derived from an EMBL/GenBank/DDBJ whole genome shotgun (WGS) entry which is preliminary data.</text>
</comment>
<dbReference type="Proteomes" id="UP001524383">
    <property type="component" value="Unassembled WGS sequence"/>
</dbReference>
<proteinExistence type="predicted"/>
<evidence type="ECO:0000313" key="2">
    <source>
        <dbReference type="Proteomes" id="UP001524383"/>
    </source>
</evidence>
<dbReference type="AlphaFoldDB" id="A0ABD4TGL7"/>
<keyword evidence="2" id="KW-1185">Reference proteome</keyword>
<dbReference type="RefSeq" id="WP_255331807.1">
    <property type="nucleotide sequence ID" value="NZ_VOTZ01000003.1"/>
</dbReference>
<gene>
    <name evidence="1" type="ORF">FTO68_02590</name>
</gene>
<name>A0ABD4TGL7_9EURY</name>
<organism evidence="1 2">
    <name type="scientific">Methanocalculus taiwanensis</name>
    <dbReference type="NCBI Taxonomy" id="106207"/>
    <lineage>
        <taxon>Archaea</taxon>
        <taxon>Methanobacteriati</taxon>
        <taxon>Methanobacteriota</taxon>
        <taxon>Stenosarchaea group</taxon>
        <taxon>Methanomicrobia</taxon>
        <taxon>Methanomicrobiales</taxon>
        <taxon>Methanocalculaceae</taxon>
        <taxon>Methanocalculus</taxon>
    </lineage>
</organism>
<reference evidence="1 2" key="1">
    <citation type="submission" date="2019-08" db="EMBL/GenBank/DDBJ databases">
        <authorList>
            <person name="Chen S.-C."/>
            <person name="Lai M.-C."/>
            <person name="You Y.-T."/>
        </authorList>
    </citation>
    <scope>NUCLEOTIDE SEQUENCE [LARGE SCALE GENOMIC DNA]</scope>
    <source>
        <strain evidence="1 2">P2F9704a</strain>
    </source>
</reference>
<accession>A0ABD4TGL7</accession>
<protein>
    <submittedName>
        <fullName evidence="1">Uncharacterized protein</fullName>
    </submittedName>
</protein>
<dbReference type="EMBL" id="VOTZ01000003">
    <property type="protein sequence ID" value="MCQ1537876.1"/>
    <property type="molecule type" value="Genomic_DNA"/>
</dbReference>